<name>A0A0F8XN19_9ZZZZ</name>
<feature type="non-terminal residue" evidence="1">
    <location>
        <position position="222"/>
    </location>
</feature>
<dbReference type="AlphaFoldDB" id="A0A0F8XN19"/>
<dbReference type="EMBL" id="LAZR01061930">
    <property type="protein sequence ID" value="KKK62565.1"/>
    <property type="molecule type" value="Genomic_DNA"/>
</dbReference>
<comment type="caution">
    <text evidence="1">The sequence shown here is derived from an EMBL/GenBank/DDBJ whole genome shotgun (WGS) entry which is preliminary data.</text>
</comment>
<proteinExistence type="predicted"/>
<evidence type="ECO:0000313" key="1">
    <source>
        <dbReference type="EMBL" id="KKK62565.1"/>
    </source>
</evidence>
<protein>
    <recommendedName>
        <fullName evidence="2">Right handed beta helix domain-containing protein</fullName>
    </recommendedName>
</protein>
<sequence>MRVMKQYKLASFQRFNCVFNRHEKNFIFSDYIGLTFNHNVFYLNQYGIYFESNSGALIIKNNIFHQNNLYGIYSEVTIVIIYCCITDAINSNVDITSATNIIDNPLFVDTNQDTENFTLKRIERGNIVDSPCVDASDSTTFPDIGAYDELTFIINDSWKKFQPTYNPTNINEGIIQKDSKSDSDIFGNIFGYMADDKILFPFDWSGKSASNKIQRLKIKHFQ</sequence>
<dbReference type="SUPFAM" id="SSF51126">
    <property type="entry name" value="Pectin lyase-like"/>
    <property type="match status" value="1"/>
</dbReference>
<gene>
    <name evidence="1" type="ORF">LCGC14_3003050</name>
</gene>
<dbReference type="InterPro" id="IPR011050">
    <property type="entry name" value="Pectin_lyase_fold/virulence"/>
</dbReference>
<reference evidence="1" key="1">
    <citation type="journal article" date="2015" name="Nature">
        <title>Complex archaea that bridge the gap between prokaryotes and eukaryotes.</title>
        <authorList>
            <person name="Spang A."/>
            <person name="Saw J.H."/>
            <person name="Jorgensen S.L."/>
            <person name="Zaremba-Niedzwiedzka K."/>
            <person name="Martijn J."/>
            <person name="Lind A.E."/>
            <person name="van Eijk R."/>
            <person name="Schleper C."/>
            <person name="Guy L."/>
            <person name="Ettema T.J."/>
        </authorList>
    </citation>
    <scope>NUCLEOTIDE SEQUENCE</scope>
</reference>
<accession>A0A0F8XN19</accession>
<evidence type="ECO:0008006" key="2">
    <source>
        <dbReference type="Google" id="ProtNLM"/>
    </source>
</evidence>
<organism evidence="1">
    <name type="scientific">marine sediment metagenome</name>
    <dbReference type="NCBI Taxonomy" id="412755"/>
    <lineage>
        <taxon>unclassified sequences</taxon>
        <taxon>metagenomes</taxon>
        <taxon>ecological metagenomes</taxon>
    </lineage>
</organism>